<dbReference type="EMBL" id="MFYX01000050">
    <property type="protein sequence ID" value="OGK05723.1"/>
    <property type="molecule type" value="Genomic_DNA"/>
</dbReference>
<dbReference type="SUPFAM" id="SSF51905">
    <property type="entry name" value="FAD/NAD(P)-binding domain"/>
    <property type="match status" value="1"/>
</dbReference>
<proteinExistence type="predicted"/>
<dbReference type="InterPro" id="IPR036188">
    <property type="entry name" value="FAD/NAD-bd_sf"/>
</dbReference>
<dbReference type="InterPro" id="IPR002938">
    <property type="entry name" value="FAD-bd"/>
</dbReference>
<name>A0A1F7FGH6_UNCRA</name>
<feature type="domain" description="Digeranylgeranylglycerophospholipid reductase catalytic" evidence="2">
    <location>
        <begin position="13"/>
        <end position="96"/>
    </location>
</feature>
<accession>A0A1F7FGH6</accession>
<gene>
    <name evidence="3" type="ORF">A2519_04005</name>
</gene>
<dbReference type="PANTHER" id="PTHR42685:SF22">
    <property type="entry name" value="CONDITIONED MEDIUM FACTOR RECEPTOR 1"/>
    <property type="match status" value="1"/>
</dbReference>
<organism evidence="3 4">
    <name type="scientific">Candidatus Raymondbacteria bacterium RIFOXYD12_FULL_49_13</name>
    <dbReference type="NCBI Taxonomy" id="1817890"/>
    <lineage>
        <taxon>Bacteria</taxon>
        <taxon>Raymondiibacteriota</taxon>
    </lineage>
</organism>
<dbReference type="GO" id="GO:0071949">
    <property type="term" value="F:FAD binding"/>
    <property type="evidence" value="ECO:0007669"/>
    <property type="project" value="InterPro"/>
</dbReference>
<dbReference type="PANTHER" id="PTHR42685">
    <property type="entry name" value="GERANYLGERANYL DIPHOSPHATE REDUCTASE"/>
    <property type="match status" value="1"/>
</dbReference>
<sequence>MAGLPTICQLPEIYSCVEYRVNQYSGRDDTIGFHVGSAVAPHGYIWIFPKGNSEANVGIALIRAGAGTAASPKTYLDAFMRDYLPDARIVRTVAGGIPIDGGLKQFVKGNVTLIGDAAHHANPFSGGGIMNSMEDADLYVQTLLRLINEGKTHKCHVYEQIYTKKYGWILKWQRRAQKLFYSLRDDEIDRLFASVNAAFGTADQFNEMKFYRACFLAFLKILPPVVKRNIQSRRQS</sequence>
<dbReference type="InterPro" id="IPR054715">
    <property type="entry name" value="GGR_cat"/>
</dbReference>
<evidence type="ECO:0000313" key="4">
    <source>
        <dbReference type="Proteomes" id="UP000179243"/>
    </source>
</evidence>
<evidence type="ECO:0000259" key="2">
    <source>
        <dbReference type="Pfam" id="PF22578"/>
    </source>
</evidence>
<dbReference type="Pfam" id="PF22578">
    <property type="entry name" value="GGR_cat"/>
    <property type="match status" value="1"/>
</dbReference>
<evidence type="ECO:0000259" key="1">
    <source>
        <dbReference type="Pfam" id="PF01494"/>
    </source>
</evidence>
<dbReference type="InterPro" id="IPR050407">
    <property type="entry name" value="Geranylgeranyl_reductase"/>
</dbReference>
<dbReference type="AlphaFoldDB" id="A0A1F7FGH6"/>
<dbReference type="Pfam" id="PF01494">
    <property type="entry name" value="FAD_binding_3"/>
    <property type="match status" value="1"/>
</dbReference>
<evidence type="ECO:0000313" key="3">
    <source>
        <dbReference type="EMBL" id="OGK05723.1"/>
    </source>
</evidence>
<feature type="domain" description="FAD-binding" evidence="1">
    <location>
        <begin position="104"/>
        <end position="159"/>
    </location>
</feature>
<reference evidence="3 4" key="1">
    <citation type="journal article" date="2016" name="Nat. Commun.">
        <title>Thousands of microbial genomes shed light on interconnected biogeochemical processes in an aquifer system.</title>
        <authorList>
            <person name="Anantharaman K."/>
            <person name="Brown C.T."/>
            <person name="Hug L.A."/>
            <person name="Sharon I."/>
            <person name="Castelle C.J."/>
            <person name="Probst A.J."/>
            <person name="Thomas B.C."/>
            <person name="Singh A."/>
            <person name="Wilkins M.J."/>
            <person name="Karaoz U."/>
            <person name="Brodie E.L."/>
            <person name="Williams K.H."/>
            <person name="Hubbard S.S."/>
            <person name="Banfield J.F."/>
        </authorList>
    </citation>
    <scope>NUCLEOTIDE SEQUENCE [LARGE SCALE GENOMIC DNA]</scope>
</reference>
<dbReference type="Gene3D" id="3.50.50.60">
    <property type="entry name" value="FAD/NAD(P)-binding domain"/>
    <property type="match status" value="1"/>
</dbReference>
<comment type="caution">
    <text evidence="3">The sequence shown here is derived from an EMBL/GenBank/DDBJ whole genome shotgun (WGS) entry which is preliminary data.</text>
</comment>
<dbReference type="Proteomes" id="UP000179243">
    <property type="component" value="Unassembled WGS sequence"/>
</dbReference>
<protein>
    <submittedName>
        <fullName evidence="3">Uncharacterized protein</fullName>
    </submittedName>
</protein>